<gene>
    <name evidence="1" type="ORF">S01H4_42692</name>
</gene>
<accession>X1BAL6</accession>
<organism evidence="1">
    <name type="scientific">marine sediment metagenome</name>
    <dbReference type="NCBI Taxonomy" id="412755"/>
    <lineage>
        <taxon>unclassified sequences</taxon>
        <taxon>metagenomes</taxon>
        <taxon>ecological metagenomes</taxon>
    </lineage>
</organism>
<evidence type="ECO:0000313" key="1">
    <source>
        <dbReference type="EMBL" id="GAG92899.1"/>
    </source>
</evidence>
<proteinExistence type="predicted"/>
<feature type="non-terminal residue" evidence="1">
    <location>
        <position position="1"/>
    </location>
</feature>
<protein>
    <submittedName>
        <fullName evidence="1">Uncharacterized protein</fullName>
    </submittedName>
</protein>
<sequence>IANNVDELIEIIDGVRVTTASETRVLKTKGLEIISVKMSYKDFKG</sequence>
<dbReference type="AlphaFoldDB" id="X1BAL6"/>
<name>X1BAL6_9ZZZZ</name>
<dbReference type="EMBL" id="BART01023470">
    <property type="protein sequence ID" value="GAG92899.1"/>
    <property type="molecule type" value="Genomic_DNA"/>
</dbReference>
<comment type="caution">
    <text evidence="1">The sequence shown here is derived from an EMBL/GenBank/DDBJ whole genome shotgun (WGS) entry which is preliminary data.</text>
</comment>
<reference evidence="1" key="1">
    <citation type="journal article" date="2014" name="Front. Microbiol.">
        <title>High frequency of phylogenetically diverse reductive dehalogenase-homologous genes in deep subseafloor sedimentary metagenomes.</title>
        <authorList>
            <person name="Kawai M."/>
            <person name="Futagami T."/>
            <person name="Toyoda A."/>
            <person name="Takaki Y."/>
            <person name="Nishi S."/>
            <person name="Hori S."/>
            <person name="Arai W."/>
            <person name="Tsubouchi T."/>
            <person name="Morono Y."/>
            <person name="Uchiyama I."/>
            <person name="Ito T."/>
            <person name="Fujiyama A."/>
            <person name="Inagaki F."/>
            <person name="Takami H."/>
        </authorList>
    </citation>
    <scope>NUCLEOTIDE SEQUENCE</scope>
    <source>
        <strain evidence="1">Expedition CK06-06</strain>
    </source>
</reference>